<sequence>MDGYTTLKGCPSQSSETCECETTNRTFNMPA</sequence>
<proteinExistence type="predicted"/>
<protein>
    <submittedName>
        <fullName evidence="1">Uncharacterized protein</fullName>
    </submittedName>
</protein>
<accession>A0A0A9EWH5</accession>
<reference evidence="1" key="2">
    <citation type="journal article" date="2015" name="Data Brief">
        <title>Shoot transcriptome of the giant reed, Arundo donax.</title>
        <authorList>
            <person name="Barrero R.A."/>
            <person name="Guerrero F.D."/>
            <person name="Moolhuijzen P."/>
            <person name="Goolsby J.A."/>
            <person name="Tidwell J."/>
            <person name="Bellgard S.E."/>
            <person name="Bellgard M.I."/>
        </authorList>
    </citation>
    <scope>NUCLEOTIDE SEQUENCE</scope>
    <source>
        <tissue evidence="1">Shoot tissue taken approximately 20 cm above the soil surface</tissue>
    </source>
</reference>
<evidence type="ECO:0000313" key="1">
    <source>
        <dbReference type="EMBL" id="JAE04447.1"/>
    </source>
</evidence>
<dbReference type="AlphaFoldDB" id="A0A0A9EWH5"/>
<reference evidence="1" key="1">
    <citation type="submission" date="2014-09" db="EMBL/GenBank/DDBJ databases">
        <authorList>
            <person name="Magalhaes I.L.F."/>
            <person name="Oliveira U."/>
            <person name="Santos F.R."/>
            <person name="Vidigal T.H.D.A."/>
            <person name="Brescovit A.D."/>
            <person name="Santos A.J."/>
        </authorList>
    </citation>
    <scope>NUCLEOTIDE SEQUENCE</scope>
    <source>
        <tissue evidence="1">Shoot tissue taken approximately 20 cm above the soil surface</tissue>
    </source>
</reference>
<name>A0A0A9EWH5_ARUDO</name>
<organism evidence="1">
    <name type="scientific">Arundo donax</name>
    <name type="common">Giant reed</name>
    <name type="synonym">Donax arundinaceus</name>
    <dbReference type="NCBI Taxonomy" id="35708"/>
    <lineage>
        <taxon>Eukaryota</taxon>
        <taxon>Viridiplantae</taxon>
        <taxon>Streptophyta</taxon>
        <taxon>Embryophyta</taxon>
        <taxon>Tracheophyta</taxon>
        <taxon>Spermatophyta</taxon>
        <taxon>Magnoliopsida</taxon>
        <taxon>Liliopsida</taxon>
        <taxon>Poales</taxon>
        <taxon>Poaceae</taxon>
        <taxon>PACMAD clade</taxon>
        <taxon>Arundinoideae</taxon>
        <taxon>Arundineae</taxon>
        <taxon>Arundo</taxon>
    </lineage>
</organism>
<dbReference type="EMBL" id="GBRH01193449">
    <property type="protein sequence ID" value="JAE04447.1"/>
    <property type="molecule type" value="Transcribed_RNA"/>
</dbReference>